<dbReference type="SUPFAM" id="SSF82185">
    <property type="entry name" value="Histone H3 K4-specific methyltransferase SET7/9 N-terminal domain"/>
    <property type="match status" value="1"/>
</dbReference>
<dbReference type="SUPFAM" id="SSF74653">
    <property type="entry name" value="TolA/TonB C-terminal domain"/>
    <property type="match status" value="1"/>
</dbReference>
<dbReference type="Proteomes" id="UP001501556">
    <property type="component" value="Unassembled WGS sequence"/>
</dbReference>
<dbReference type="EMBL" id="BAABDI010000002">
    <property type="protein sequence ID" value="GAA3961966.1"/>
    <property type="molecule type" value="Genomic_DNA"/>
</dbReference>
<accession>A0ABP7P9I8</accession>
<dbReference type="InterPro" id="IPR051045">
    <property type="entry name" value="TonB-dependent_transducer"/>
</dbReference>
<keyword evidence="6" id="KW-0812">Transmembrane</keyword>
<comment type="subcellular location">
    <subcellularLocation>
        <location evidence="1">Cell inner membrane</location>
        <topology evidence="1">Single-pass membrane protein</topology>
        <orientation evidence="1">Periplasmic side</orientation>
    </subcellularLocation>
</comment>
<dbReference type="PRINTS" id="PR01374">
    <property type="entry name" value="TONBPROTEIN"/>
</dbReference>
<dbReference type="InterPro" id="IPR037682">
    <property type="entry name" value="TonB_C"/>
</dbReference>
<keyword evidence="13" id="KW-1185">Reference proteome</keyword>
<proteinExistence type="inferred from homology"/>
<comment type="caution">
    <text evidence="12">The sequence shown here is derived from an EMBL/GenBank/DDBJ whole genome shotgun (WGS) entry which is preliminary data.</text>
</comment>
<gene>
    <name evidence="12" type="ORF">GCM10022407_06090</name>
</gene>
<comment type="similarity">
    <text evidence="2">Belongs to the TonB family.</text>
</comment>
<dbReference type="Gene3D" id="3.30.1150.10">
    <property type="match status" value="1"/>
</dbReference>
<dbReference type="PANTHER" id="PTHR33446:SF2">
    <property type="entry name" value="PROTEIN TONB"/>
    <property type="match status" value="1"/>
</dbReference>
<keyword evidence="7" id="KW-0653">Protein transport</keyword>
<evidence type="ECO:0000256" key="5">
    <source>
        <dbReference type="ARBA" id="ARBA00022519"/>
    </source>
</evidence>
<evidence type="ECO:0000256" key="2">
    <source>
        <dbReference type="ARBA" id="ARBA00006555"/>
    </source>
</evidence>
<evidence type="ECO:0000313" key="12">
    <source>
        <dbReference type="EMBL" id="GAA3961966.1"/>
    </source>
</evidence>
<evidence type="ECO:0000256" key="4">
    <source>
        <dbReference type="ARBA" id="ARBA00022475"/>
    </source>
</evidence>
<dbReference type="NCBIfam" id="TIGR01352">
    <property type="entry name" value="tonB_Cterm"/>
    <property type="match status" value="1"/>
</dbReference>
<evidence type="ECO:0000256" key="1">
    <source>
        <dbReference type="ARBA" id="ARBA00004383"/>
    </source>
</evidence>
<dbReference type="InterPro" id="IPR011652">
    <property type="entry name" value="MORN_2"/>
</dbReference>
<keyword evidence="10" id="KW-0732">Signal</keyword>
<evidence type="ECO:0000256" key="9">
    <source>
        <dbReference type="ARBA" id="ARBA00023136"/>
    </source>
</evidence>
<keyword evidence="8" id="KW-1133">Transmembrane helix</keyword>
<organism evidence="12 13">
    <name type="scientific">Hymenobacter antarcticus</name>
    <dbReference type="NCBI Taxonomy" id="486270"/>
    <lineage>
        <taxon>Bacteria</taxon>
        <taxon>Pseudomonadati</taxon>
        <taxon>Bacteroidota</taxon>
        <taxon>Cytophagia</taxon>
        <taxon>Cytophagales</taxon>
        <taxon>Hymenobacteraceae</taxon>
        <taxon>Hymenobacter</taxon>
    </lineage>
</organism>
<feature type="chain" id="PRO_5046101969" description="TonB C-terminal domain-containing protein" evidence="10">
    <location>
        <begin position="22"/>
        <end position="268"/>
    </location>
</feature>
<dbReference type="PANTHER" id="PTHR33446">
    <property type="entry name" value="PROTEIN TONB-RELATED"/>
    <property type="match status" value="1"/>
</dbReference>
<dbReference type="InterPro" id="IPR006260">
    <property type="entry name" value="TonB/TolA_C"/>
</dbReference>
<evidence type="ECO:0000256" key="8">
    <source>
        <dbReference type="ARBA" id="ARBA00022989"/>
    </source>
</evidence>
<dbReference type="Pfam" id="PF03544">
    <property type="entry name" value="TonB_C"/>
    <property type="match status" value="1"/>
</dbReference>
<sequence>MFISRAFFLLGFLFAGGQLRAQNMPALIIPPNKIEYLNENRVSLPSEVGAVQRIETVYHDSVGGTVRSFYLPSGKLKNSTSFANVRKFLRDGTSSDYYENGQVRFQANYVAGQCVGDFVTYYPNGTLKRRDQHRPDQPVAGECFGPDGQPVAYYSFEQMPVYEEGAGDNAAIARAVMLNTKYPALALRNQLSGVIKVSFEVDASGRVQNIRTVEPATNEVPKKQRIAYQALEEAAMYAVRQLRSFKPGRQDGEPVMVSFTLPVTFRIQ</sequence>
<feature type="domain" description="TonB C-terminal" evidence="11">
    <location>
        <begin position="167"/>
        <end position="268"/>
    </location>
</feature>
<feature type="signal peptide" evidence="10">
    <location>
        <begin position="1"/>
        <end position="21"/>
    </location>
</feature>
<dbReference type="RefSeq" id="WP_345120852.1">
    <property type="nucleotide sequence ID" value="NZ_BAABDI010000002.1"/>
</dbReference>
<evidence type="ECO:0000313" key="13">
    <source>
        <dbReference type="Proteomes" id="UP001501556"/>
    </source>
</evidence>
<evidence type="ECO:0000256" key="3">
    <source>
        <dbReference type="ARBA" id="ARBA00022448"/>
    </source>
</evidence>
<protein>
    <recommendedName>
        <fullName evidence="11">TonB C-terminal domain-containing protein</fullName>
    </recommendedName>
</protein>
<dbReference type="Gene3D" id="2.20.110.10">
    <property type="entry name" value="Histone H3 K4-specific methyltransferase SET7/9 N-terminal domain"/>
    <property type="match status" value="1"/>
</dbReference>
<reference evidence="13" key="1">
    <citation type="journal article" date="2019" name="Int. J. Syst. Evol. Microbiol.">
        <title>The Global Catalogue of Microorganisms (GCM) 10K type strain sequencing project: providing services to taxonomists for standard genome sequencing and annotation.</title>
        <authorList>
            <consortium name="The Broad Institute Genomics Platform"/>
            <consortium name="The Broad Institute Genome Sequencing Center for Infectious Disease"/>
            <person name="Wu L."/>
            <person name="Ma J."/>
        </authorList>
    </citation>
    <scope>NUCLEOTIDE SEQUENCE [LARGE SCALE GENOMIC DNA]</scope>
    <source>
        <strain evidence="13">JCM 17217</strain>
    </source>
</reference>
<dbReference type="PROSITE" id="PS52015">
    <property type="entry name" value="TONB_CTD"/>
    <property type="match status" value="1"/>
</dbReference>
<keyword evidence="3" id="KW-0813">Transport</keyword>
<keyword evidence="5" id="KW-0997">Cell inner membrane</keyword>
<evidence type="ECO:0000259" key="11">
    <source>
        <dbReference type="PROSITE" id="PS52015"/>
    </source>
</evidence>
<evidence type="ECO:0000256" key="6">
    <source>
        <dbReference type="ARBA" id="ARBA00022692"/>
    </source>
</evidence>
<dbReference type="InterPro" id="IPR003538">
    <property type="entry name" value="TonB"/>
</dbReference>
<dbReference type="Pfam" id="PF07661">
    <property type="entry name" value="MORN_2"/>
    <property type="match status" value="2"/>
</dbReference>
<evidence type="ECO:0000256" key="7">
    <source>
        <dbReference type="ARBA" id="ARBA00022927"/>
    </source>
</evidence>
<evidence type="ECO:0000256" key="10">
    <source>
        <dbReference type="SAM" id="SignalP"/>
    </source>
</evidence>
<keyword evidence="4" id="KW-1003">Cell membrane</keyword>
<name>A0ABP7P9I8_9BACT</name>
<keyword evidence="9" id="KW-0472">Membrane</keyword>